<dbReference type="Proteomes" id="UP001642464">
    <property type="component" value="Unassembled WGS sequence"/>
</dbReference>
<dbReference type="SUPFAM" id="SSF52540">
    <property type="entry name" value="P-loop containing nucleoside triphosphate hydrolases"/>
    <property type="match status" value="2"/>
</dbReference>
<evidence type="ECO:0000313" key="6">
    <source>
        <dbReference type="EMBL" id="CAK9102309.1"/>
    </source>
</evidence>
<dbReference type="SUPFAM" id="SSF53300">
    <property type="entry name" value="vWA-like"/>
    <property type="match status" value="1"/>
</dbReference>
<dbReference type="Pfam" id="PF07517">
    <property type="entry name" value="SecA_DEAD"/>
    <property type="match status" value="1"/>
</dbReference>
<sequence>MKLTLKVELHNEQILSNLYSDEKKIEQLRLELDKLSSKHQSPEWWESTWESTLQFFGGTSRKSADAARAADYARKNYCALQARVNKEIIDHIEEGLNGMQAGHFDVSGSVVSFLELVSSHLSSHLDGSTQGQIERFEGEVKNMFQNRLEKLLKSFDGEDARTAIAELGTCLDFLRHLCFFVFDRTAFHDAFHNFVEGQLKRLEQAVLSLSVGEAISACLDLQALCCILSTRFVLYKREVGDLRLRGPESWKRLVDLQERIIDDDLGKQGEHFAVLEVLPSMPLRDGEIHMPCSKQVKQAYKRKAMRYHSDKQYQSGTRKKNSSDHRARARMSTSFAEQMMRKVNEAKEFLECDANCKGFGVRIQRLFVDKLGGLKPQLQSRVQKLLKEQKYLQLKMLLQDIRTVDQKLAANMSVSTRELETIIKDNLIEEANKISHVVEEAWNARRLRELQEELSKLKQMRHELAAFPQIVPENLIKDISRKINDEIKEEGNSAQSCIFSCHSLSQAMDSIMQFGRHLIALGRICTHLRDSKMTAELEVTHALEKCCQKKWGVSFLNQLGMRLGQGKIGHPTTDDALIGRVLLSSFPQFEDVRTVIFNRETSAAQKDVAETLKEILSWEIGHGASRNKRSVPTAKLIEGWKQYEQKFDEYKERWIASELTRKTLAEHIIGTASKLRAQRCGMWSTEIKEKIPELLAGIFALYAIVRSGTAHASAEKPSNQFSASSADAEAEQVLPEEFLIKPHCIQVLTLLCLTGYGNQRDELENHLMQIRTGEGKSIALGGGAALLALLGFQVRCICYSKYLSQRDEKAFSTLFEELQLQGSGRERIVYSTITQYSEDLIGRKGDVRKLTLDLVADGNFSLQAMKPSTAEAKLPAEKLQEEILLVDEVDVLCGSHFYGQTHNQVALLESPEVEDLLREIWKNRDEAMNTAALVQKVLESEQFEAVAKKFPDFADIVKSEAVKMCVDLKNHLKDHFLKSCPDYIFDGGKVGYKVLDGVVWDVVKGYRTAFAYLHEETKGRMLDKATLRKALSLQIPCGRFSYAKLGSPKVLGVSGTVTALSKHQWEVMRRFGITSYTVVPSVYGRNHFAFLNQGSAITISTDEDHAFDIFSQVSKKVDEDRAVIVFFRDVPQVKEFMESSYYSNMSNKNVLLPNLPDSDKDWMAKKAATAAQVTLAPRIFGRGVDFYSFDKKLEKAGGVHVIQTFFSEDKSEEVQIQGRTARQGKSGTYSLILADSEVKELGLDPLHLRNMPAERCYNALCSAREKKQACRSKDMEKTLEEANALDCESRSYFNALLEANCPLARDRLRKLYEQLGGGSNTNAYHFICCYDESGSMRGSPWEELKKAHGAFMQKLQRVLSAKVSIIQFAQDAHTVLQLGDVKQAMCLELTRDTGERTHKTWFEPALATALRLMRIGAQQDQRLTPVLVFMTDGSNGDGDCIQTMRDMRQEFPSLDFHAIIFRKEDSTVLRKMVGATGDGHFHVSVDGVKLVETFSHIASSLEYTGRG</sequence>
<protein>
    <submittedName>
        <fullName evidence="6">Protein translocase subunit SecA</fullName>
    </submittedName>
</protein>
<evidence type="ECO:0000256" key="2">
    <source>
        <dbReference type="ARBA" id="ARBA00023010"/>
    </source>
</evidence>
<dbReference type="InterPro" id="IPR027417">
    <property type="entry name" value="P-loop_NTPase"/>
</dbReference>
<dbReference type="PROSITE" id="PS51196">
    <property type="entry name" value="SECA_MOTOR_DEAD"/>
    <property type="match status" value="1"/>
</dbReference>
<gene>
    <name evidence="6" type="ORF">SCF082_LOCUS47819</name>
</gene>
<comment type="caution">
    <text evidence="6">The sequence shown here is derived from an EMBL/GenBank/DDBJ whole genome shotgun (WGS) entry which is preliminary data.</text>
</comment>
<dbReference type="Pfam" id="PF00092">
    <property type="entry name" value="VWA"/>
    <property type="match status" value="1"/>
</dbReference>
<dbReference type="CDD" id="cd06257">
    <property type="entry name" value="DnaJ"/>
    <property type="match status" value="1"/>
</dbReference>
<dbReference type="InterPro" id="IPR000185">
    <property type="entry name" value="SecA"/>
</dbReference>
<dbReference type="SMART" id="SM00327">
    <property type="entry name" value="VWA"/>
    <property type="match status" value="1"/>
</dbReference>
<dbReference type="PROSITE" id="PS50234">
    <property type="entry name" value="VWFA"/>
    <property type="match status" value="1"/>
</dbReference>
<evidence type="ECO:0000259" key="4">
    <source>
        <dbReference type="PROSITE" id="PS50234"/>
    </source>
</evidence>
<dbReference type="PANTHER" id="PTHR30612">
    <property type="entry name" value="SECA INNER MEMBRANE COMPONENT OF SEC PROTEIN SECRETION SYSTEM"/>
    <property type="match status" value="1"/>
</dbReference>
<dbReference type="InterPro" id="IPR036465">
    <property type="entry name" value="vWFA_dom_sf"/>
</dbReference>
<feature type="domain" description="SecA family profile" evidence="5">
    <location>
        <begin position="640"/>
        <end position="1272"/>
    </location>
</feature>
<evidence type="ECO:0000259" key="5">
    <source>
        <dbReference type="PROSITE" id="PS51196"/>
    </source>
</evidence>
<dbReference type="InterPro" id="IPR014018">
    <property type="entry name" value="SecA_motor_DEAD"/>
</dbReference>
<feature type="domain" description="VWFA" evidence="4">
    <location>
        <begin position="1325"/>
        <end position="1497"/>
    </location>
</feature>
<evidence type="ECO:0000313" key="7">
    <source>
        <dbReference type="Proteomes" id="UP001642464"/>
    </source>
</evidence>
<dbReference type="CDD" id="cd00198">
    <property type="entry name" value="vWFA"/>
    <property type="match status" value="1"/>
</dbReference>
<keyword evidence="2" id="KW-0811">Translocation</keyword>
<reference evidence="6 7" key="1">
    <citation type="submission" date="2024-02" db="EMBL/GenBank/DDBJ databases">
        <authorList>
            <person name="Chen Y."/>
            <person name="Shah S."/>
            <person name="Dougan E. K."/>
            <person name="Thang M."/>
            <person name="Chan C."/>
        </authorList>
    </citation>
    <scope>NUCLEOTIDE SEQUENCE [LARGE SCALE GENOMIC DNA]</scope>
</reference>
<dbReference type="EMBL" id="CAXAMM010041995">
    <property type="protein sequence ID" value="CAK9102309.1"/>
    <property type="molecule type" value="Genomic_DNA"/>
</dbReference>
<dbReference type="PROSITE" id="PS50076">
    <property type="entry name" value="DNAJ_2"/>
    <property type="match status" value="1"/>
</dbReference>
<dbReference type="InterPro" id="IPR001623">
    <property type="entry name" value="DnaJ_domain"/>
</dbReference>
<dbReference type="InterPro" id="IPR002035">
    <property type="entry name" value="VWF_A"/>
</dbReference>
<dbReference type="Gene3D" id="1.10.287.110">
    <property type="entry name" value="DnaJ domain"/>
    <property type="match status" value="1"/>
</dbReference>
<keyword evidence="1" id="KW-0813">Transport</keyword>
<dbReference type="Gene3D" id="3.40.50.410">
    <property type="entry name" value="von Willebrand factor, type A domain"/>
    <property type="match status" value="1"/>
</dbReference>
<keyword evidence="1" id="KW-0653">Protein transport</keyword>
<organism evidence="6 7">
    <name type="scientific">Durusdinium trenchii</name>
    <dbReference type="NCBI Taxonomy" id="1381693"/>
    <lineage>
        <taxon>Eukaryota</taxon>
        <taxon>Sar</taxon>
        <taxon>Alveolata</taxon>
        <taxon>Dinophyceae</taxon>
        <taxon>Suessiales</taxon>
        <taxon>Symbiodiniaceae</taxon>
        <taxon>Durusdinium</taxon>
    </lineage>
</organism>
<keyword evidence="7" id="KW-1185">Reference proteome</keyword>
<dbReference type="InterPro" id="IPR036869">
    <property type="entry name" value="J_dom_sf"/>
</dbReference>
<evidence type="ECO:0000256" key="1">
    <source>
        <dbReference type="ARBA" id="ARBA00022927"/>
    </source>
</evidence>
<dbReference type="InterPro" id="IPR011115">
    <property type="entry name" value="SecA_DEAD"/>
</dbReference>
<evidence type="ECO:0000259" key="3">
    <source>
        <dbReference type="PROSITE" id="PS50076"/>
    </source>
</evidence>
<proteinExistence type="predicted"/>
<dbReference type="PANTHER" id="PTHR30612:SF0">
    <property type="entry name" value="CHLOROPLAST PROTEIN-TRANSPORTING ATPASE"/>
    <property type="match status" value="1"/>
</dbReference>
<feature type="domain" description="J" evidence="3">
    <location>
        <begin position="270"/>
        <end position="372"/>
    </location>
</feature>
<name>A0ABP0RPU4_9DINO</name>
<dbReference type="Gene3D" id="3.40.50.300">
    <property type="entry name" value="P-loop containing nucleotide triphosphate hydrolases"/>
    <property type="match status" value="2"/>
</dbReference>
<accession>A0ABP0RPU4</accession>